<dbReference type="GO" id="GO:0034727">
    <property type="term" value="P:piecemeal microautophagy of the nucleus"/>
    <property type="evidence" value="ECO:0007669"/>
    <property type="project" value="EnsemblFungi"/>
</dbReference>
<dbReference type="InterPro" id="IPR045886">
    <property type="entry name" value="ThiF/MoeB/HesA"/>
</dbReference>
<feature type="domain" description="Ubiquitin-like modifier-activating enzyme Atg7 N-terminal" evidence="13">
    <location>
        <begin position="1"/>
        <end position="77"/>
    </location>
</feature>
<comment type="similarity">
    <text evidence="2">Belongs to the ATG7 family.</text>
</comment>
<dbReference type="SUPFAM" id="SSF69572">
    <property type="entry name" value="Activating enzymes of the ubiquitin-like proteins"/>
    <property type="match status" value="1"/>
</dbReference>
<keyword evidence="5" id="KW-0813">Transport</keyword>
<evidence type="ECO:0000313" key="15">
    <source>
        <dbReference type="Proteomes" id="UP000240830"/>
    </source>
</evidence>
<evidence type="ECO:0000259" key="13">
    <source>
        <dbReference type="Pfam" id="PF16420"/>
    </source>
</evidence>
<comment type="subcellular location">
    <subcellularLocation>
        <location evidence="1">Preautophagosomal structure</location>
    </subcellularLocation>
</comment>
<protein>
    <recommendedName>
        <fullName evidence="3">Ubiquitin-like modifier-activating enzyme ATG7</fullName>
    </recommendedName>
    <alternativeName>
        <fullName evidence="8 10">ATG12-activating enzyme E1 ATG7</fullName>
    </alternativeName>
    <alternativeName>
        <fullName evidence="9">Autophagy-related protein 7</fullName>
    </alternativeName>
    <alternativeName>
        <fullName evidence="4">Ubiquitin-like modifier-activating enzyme atg7</fullName>
    </alternativeName>
</protein>
<dbReference type="OrthoDB" id="338614at2759"/>
<dbReference type="InterPro" id="IPR032197">
    <property type="entry name" value="Atg7_N"/>
</dbReference>
<evidence type="ECO:0000256" key="3">
    <source>
        <dbReference type="ARBA" id="ARBA00017647"/>
    </source>
</evidence>
<dbReference type="Gene3D" id="3.40.140.70">
    <property type="entry name" value="Ubiquitin-like modifier-activating enzyme ATG7 N-terminal domain"/>
    <property type="match status" value="1"/>
</dbReference>
<evidence type="ECO:0000256" key="4">
    <source>
        <dbReference type="ARBA" id="ARBA00018730"/>
    </source>
</evidence>
<dbReference type="Pfam" id="PF00899">
    <property type="entry name" value="ThiF"/>
    <property type="match status" value="1"/>
</dbReference>
<dbReference type="PANTHER" id="PTHR10953">
    <property type="entry name" value="UBIQUITIN-ACTIVATING ENZYME E1"/>
    <property type="match status" value="1"/>
</dbReference>
<evidence type="ECO:0000256" key="1">
    <source>
        <dbReference type="ARBA" id="ARBA00004329"/>
    </source>
</evidence>
<keyword evidence="6" id="KW-0653">Protein transport</keyword>
<evidence type="ECO:0000256" key="6">
    <source>
        <dbReference type="ARBA" id="ARBA00022927"/>
    </source>
</evidence>
<dbReference type="InterPro" id="IPR042522">
    <property type="entry name" value="Atg7_N_1"/>
</dbReference>
<feature type="domain" description="Ubiquitin-like modifier-activating enzyme Atg7 N-terminal" evidence="13">
    <location>
        <begin position="107"/>
        <end position="193"/>
    </location>
</feature>
<keyword evidence="15" id="KW-1185">Reference proteome</keyword>
<dbReference type="Proteomes" id="UP000240830">
    <property type="component" value="Unassembled WGS sequence"/>
</dbReference>
<dbReference type="Gene3D" id="3.40.50.720">
    <property type="entry name" value="NAD(P)-binding Rossmann-like Domain"/>
    <property type="match status" value="1"/>
</dbReference>
<gene>
    <name evidence="14" type="ORF">PSACC_02725</name>
</gene>
<dbReference type="EMBL" id="MTSL01000174">
    <property type="protein sequence ID" value="PJF17474.1"/>
    <property type="molecule type" value="Genomic_DNA"/>
</dbReference>
<dbReference type="Pfam" id="PF16420">
    <property type="entry name" value="ATG7_N"/>
    <property type="match status" value="2"/>
</dbReference>
<evidence type="ECO:0000256" key="2">
    <source>
        <dbReference type="ARBA" id="ARBA00010931"/>
    </source>
</evidence>
<dbReference type="GO" id="GO:0000045">
    <property type="term" value="P:autophagosome assembly"/>
    <property type="evidence" value="ECO:0007669"/>
    <property type="project" value="TreeGrafter"/>
</dbReference>
<organism evidence="14 15">
    <name type="scientific">Paramicrosporidium saccamoebae</name>
    <dbReference type="NCBI Taxonomy" id="1246581"/>
    <lineage>
        <taxon>Eukaryota</taxon>
        <taxon>Fungi</taxon>
        <taxon>Fungi incertae sedis</taxon>
        <taxon>Cryptomycota</taxon>
        <taxon>Cryptomycota incertae sedis</taxon>
        <taxon>Paramicrosporidium</taxon>
    </lineage>
</organism>
<evidence type="ECO:0000256" key="7">
    <source>
        <dbReference type="ARBA" id="ARBA00023006"/>
    </source>
</evidence>
<evidence type="ECO:0000313" key="14">
    <source>
        <dbReference type="EMBL" id="PJF17474.1"/>
    </source>
</evidence>
<dbReference type="STRING" id="1246581.A0A2H9TI94"/>
<keyword evidence="7" id="KW-0072">Autophagy</keyword>
<dbReference type="GO" id="GO:0032446">
    <property type="term" value="P:protein modification by small protein conjugation"/>
    <property type="evidence" value="ECO:0007669"/>
    <property type="project" value="EnsemblFungi"/>
</dbReference>
<dbReference type="GO" id="GO:0000422">
    <property type="term" value="P:autophagy of mitochondrion"/>
    <property type="evidence" value="ECO:0007669"/>
    <property type="project" value="EnsemblFungi"/>
</dbReference>
<comment type="caution">
    <text evidence="14">The sequence shown here is derived from an EMBL/GenBank/DDBJ whole genome shotgun (WGS) entry which is preliminary data.</text>
</comment>
<dbReference type="GO" id="GO:0006995">
    <property type="term" value="P:cellular response to nitrogen starvation"/>
    <property type="evidence" value="ECO:0007669"/>
    <property type="project" value="TreeGrafter"/>
</dbReference>
<evidence type="ECO:0000256" key="10">
    <source>
        <dbReference type="ARBA" id="ARBA00032823"/>
    </source>
</evidence>
<dbReference type="GO" id="GO:0019778">
    <property type="term" value="F:Atg12 activating enzyme activity"/>
    <property type="evidence" value="ECO:0007669"/>
    <property type="project" value="EnsemblFungi"/>
</dbReference>
<dbReference type="GO" id="GO:0019779">
    <property type="term" value="F:Atg8 activating enzyme activity"/>
    <property type="evidence" value="ECO:0007669"/>
    <property type="project" value="EnsemblFungi"/>
</dbReference>
<dbReference type="GO" id="GO:0015031">
    <property type="term" value="P:protein transport"/>
    <property type="evidence" value="ECO:0007669"/>
    <property type="project" value="UniProtKB-KW"/>
</dbReference>
<name>A0A2H9TI94_9FUNG</name>
<evidence type="ECO:0000256" key="5">
    <source>
        <dbReference type="ARBA" id="ARBA00022448"/>
    </source>
</evidence>
<dbReference type="AlphaFoldDB" id="A0A2H9TI94"/>
<feature type="compositionally biased region" description="Low complexity" evidence="11">
    <location>
        <begin position="543"/>
        <end position="553"/>
    </location>
</feature>
<proteinExistence type="inferred from homology"/>
<dbReference type="InterPro" id="IPR000594">
    <property type="entry name" value="ThiF_NAD_FAD-bd"/>
</dbReference>
<feature type="compositionally biased region" description="Acidic residues" evidence="11">
    <location>
        <begin position="531"/>
        <end position="542"/>
    </location>
</feature>
<evidence type="ECO:0000259" key="12">
    <source>
        <dbReference type="Pfam" id="PF00899"/>
    </source>
</evidence>
<dbReference type="InterPro" id="IPR035985">
    <property type="entry name" value="Ubiquitin-activating_enz"/>
</dbReference>
<evidence type="ECO:0000256" key="8">
    <source>
        <dbReference type="ARBA" id="ARBA00029897"/>
    </source>
</evidence>
<reference evidence="14 15" key="1">
    <citation type="submission" date="2016-10" db="EMBL/GenBank/DDBJ databases">
        <title>The genome of Paramicrosporidium saccamoebae is the missing link in understanding Cryptomycota and Microsporidia evolution.</title>
        <authorList>
            <person name="Quandt C.A."/>
            <person name="Beaudet D."/>
            <person name="Corsaro D."/>
            <person name="Michel R."/>
            <person name="Corradi N."/>
            <person name="James T."/>
        </authorList>
    </citation>
    <scope>NUCLEOTIDE SEQUENCE [LARGE SCALE GENOMIC DNA]</scope>
    <source>
        <strain evidence="14 15">KSL3</strain>
    </source>
</reference>
<evidence type="ECO:0000256" key="11">
    <source>
        <dbReference type="SAM" id="MobiDB-lite"/>
    </source>
</evidence>
<dbReference type="GO" id="GO:0005829">
    <property type="term" value="C:cytosol"/>
    <property type="evidence" value="ECO:0007669"/>
    <property type="project" value="EnsemblFungi"/>
</dbReference>
<dbReference type="PANTHER" id="PTHR10953:SF3">
    <property type="entry name" value="UBIQUITIN-LIKE MODIFIER-ACTIVATING ENZYME ATG7"/>
    <property type="match status" value="1"/>
</dbReference>
<dbReference type="FunFam" id="3.40.50.720:FF:000243">
    <property type="entry name" value="Ubiquitin-like modifier-activating enzyme ATG7"/>
    <property type="match status" value="1"/>
</dbReference>
<sequence length="553" mass="60885">MNGTLRLYNTLEDFKDVDKAQIMANVKTQVTANAQITTDSAQSLLGFVMIAFADLKKHKYYYHILYPALFDPHAVATCIRETIPGNVDLKQIRRTAMENRRPWFRMTTEEYSMLVFVDPGPLLEGVLGWPARNMIWTECRDKTKVLCLAQTLNDTKMFSIQQKCASDSPQVTGWEKNETGAVAPTIVDLAPLMDPRRLAQEAADLNIRLIKWRLLPDLDIDRFKTAKVLLFGAGTLGCNVTRLLLGWGVQNITLVDNGRVSFSNPPRQSLFRFEDCVNGGRPKAETAALRALEIDPNAKVVGISTHIPMPGHVITDKATTRKDVEKIMKLVDEHDILFLLTDSRESRWLPAVLGSAANKTVITIALGFDSYVAMRHGSGGTKERLGCYFCHDINAPGDSMKNRTLDQQCTVTRPGISYLAAATGVELLAAILQHPLGNAAPATMTPNATDALSADTSLLGVIPHQVRGYLSHFQNMQLIGEAFQYCTACSSSIQQAIHTDGCDFLMKALEDPSTAALISGASSLQIDPIEADPIDNENDINNESDNGNEFCLL</sequence>
<feature type="region of interest" description="Disordered" evidence="11">
    <location>
        <begin position="531"/>
        <end position="553"/>
    </location>
</feature>
<dbReference type="GO" id="GO:0042802">
    <property type="term" value="F:identical protein binding"/>
    <property type="evidence" value="ECO:0007669"/>
    <property type="project" value="EnsemblFungi"/>
</dbReference>
<dbReference type="GO" id="GO:0097632">
    <property type="term" value="C:extrinsic component of phagophore assembly site membrane"/>
    <property type="evidence" value="ECO:0007669"/>
    <property type="project" value="EnsemblFungi"/>
</dbReference>
<accession>A0A2H9TI94</accession>
<feature type="domain" description="THIF-type NAD/FAD binding fold" evidence="12">
    <location>
        <begin position="208"/>
        <end position="445"/>
    </location>
</feature>
<evidence type="ECO:0000256" key="9">
    <source>
        <dbReference type="ARBA" id="ARBA00030242"/>
    </source>
</evidence>